<dbReference type="PRINTS" id="PR00082">
    <property type="entry name" value="GLFDHDRGNASE"/>
</dbReference>
<evidence type="ECO:0000256" key="6">
    <source>
        <dbReference type="RuleBase" id="RU004417"/>
    </source>
</evidence>
<reference evidence="8 9" key="1">
    <citation type="submission" date="2016-01" db="EMBL/GenBank/DDBJ databases">
        <title>Complete Genome Sequence of Paenibacillus yonginensis DCY84, a novel Plant Growth-Promoting Bacteria with Elicitation of Induced Systemic Resistance.</title>
        <authorList>
            <person name="Kim Y.J."/>
            <person name="Yang D.C."/>
            <person name="Sukweenadhi J."/>
        </authorList>
    </citation>
    <scope>NUCLEOTIDE SEQUENCE [LARGE SCALE GENOMIC DNA]</scope>
    <source>
        <strain evidence="8 9">DCY84</strain>
    </source>
</reference>
<dbReference type="GO" id="GO:0000166">
    <property type="term" value="F:nucleotide binding"/>
    <property type="evidence" value="ECO:0007669"/>
    <property type="project" value="UniProtKB-KW"/>
</dbReference>
<evidence type="ECO:0000256" key="3">
    <source>
        <dbReference type="ARBA" id="ARBA00023027"/>
    </source>
</evidence>
<sequence length="350" mass="36533">MQVWEAMGGGGFEEIIFASDPANGLKAVIVLHNTQAGPALGGCRMWNYASEEEALADAMKLARSMTYKSAISGLPYGGGKAVIWGDPSKDKSEAMFRSFGRFLQRLNGRYVTGVDLGTTVRDMDAIAQETSYVTDMTGTLGGSGNYTAEMTAYGVYLGIEASLQEAEGSRSLAGIRVAVQGLGKVGYALCRYLRKAGAELLVSDVNGALTDRAVREFGASAVSPGAIYAQDCEVFAPCALGGVLDRRVLAQLSCRVVAGAANNQLAGPEAAAELKARGILYAPDYTINAGGIIATALELAGSGAEDIRRRVETIGPTLAEVYRLARSAGLDTAQAAGQLAEAKLAALQRP</sequence>
<feature type="binding site" evidence="5">
    <location>
        <begin position="181"/>
        <end position="186"/>
    </location>
    <ligand>
        <name>NAD(+)</name>
        <dbReference type="ChEBI" id="CHEBI:57540"/>
    </ligand>
</feature>
<keyword evidence="3 5" id="KW-0520">NAD</keyword>
<comment type="similarity">
    <text evidence="1 6">Belongs to the Glu/Leu/Phe/Val dehydrogenases family.</text>
</comment>
<feature type="domain" description="Glutamate/phenylalanine/leucine/valine/L-tryptophan dehydrogenase C-terminal" evidence="7">
    <location>
        <begin position="144"/>
        <end position="349"/>
    </location>
</feature>
<feature type="active site" description="Proton donor/acceptor" evidence="4">
    <location>
        <position position="80"/>
    </location>
</feature>
<dbReference type="Proteomes" id="UP000092573">
    <property type="component" value="Chromosome"/>
</dbReference>
<dbReference type="Gene3D" id="3.40.50.10860">
    <property type="entry name" value="Leucine Dehydrogenase, chain A, domain 1"/>
    <property type="match status" value="1"/>
</dbReference>
<dbReference type="GO" id="GO:0016639">
    <property type="term" value="F:oxidoreductase activity, acting on the CH-NH2 group of donors, NAD or NADP as acceptor"/>
    <property type="evidence" value="ECO:0007669"/>
    <property type="project" value="InterPro"/>
</dbReference>
<evidence type="ECO:0000256" key="1">
    <source>
        <dbReference type="ARBA" id="ARBA00006382"/>
    </source>
</evidence>
<dbReference type="RefSeq" id="WP_068699132.1">
    <property type="nucleotide sequence ID" value="NZ_CP014167.1"/>
</dbReference>
<evidence type="ECO:0000256" key="4">
    <source>
        <dbReference type="PIRSR" id="PIRSR000188-1"/>
    </source>
</evidence>
<dbReference type="InterPro" id="IPR006097">
    <property type="entry name" value="Glu/Leu/Phe/Val/Trp_DH_dimer"/>
</dbReference>
<dbReference type="CDD" id="cd01075">
    <property type="entry name" value="NAD_bind_Leu_Phe_Val_DH"/>
    <property type="match status" value="1"/>
</dbReference>
<organism evidence="8 9">
    <name type="scientific">Paenibacillus yonginensis</name>
    <dbReference type="NCBI Taxonomy" id="1462996"/>
    <lineage>
        <taxon>Bacteria</taxon>
        <taxon>Bacillati</taxon>
        <taxon>Bacillota</taxon>
        <taxon>Bacilli</taxon>
        <taxon>Bacillales</taxon>
        <taxon>Paenibacillaceae</taxon>
        <taxon>Paenibacillus</taxon>
    </lineage>
</organism>
<dbReference type="InterPro" id="IPR006095">
    <property type="entry name" value="Glu/Leu/Phe/Val/Trp_DH"/>
</dbReference>
<keyword evidence="5" id="KW-0547">Nucleotide-binding</keyword>
<name>A0A1B1N4W5_9BACL</name>
<evidence type="ECO:0000313" key="9">
    <source>
        <dbReference type="Proteomes" id="UP000092573"/>
    </source>
</evidence>
<dbReference type="InterPro" id="IPR036291">
    <property type="entry name" value="NAD(P)-bd_dom_sf"/>
</dbReference>
<protein>
    <submittedName>
        <fullName evidence="8">Amino acid dehydrogenase</fullName>
    </submittedName>
</protein>
<keyword evidence="9" id="KW-1185">Reference proteome</keyword>
<dbReference type="Gene3D" id="3.40.50.720">
    <property type="entry name" value="NAD(P)-binding Rossmann-like Domain"/>
    <property type="match status" value="1"/>
</dbReference>
<accession>A0A1B1N4W5</accession>
<evidence type="ECO:0000259" key="7">
    <source>
        <dbReference type="SMART" id="SM00839"/>
    </source>
</evidence>
<gene>
    <name evidence="8" type="ORF">AWM70_19325</name>
</gene>
<dbReference type="PROSITE" id="PS00074">
    <property type="entry name" value="GLFV_DEHYDROGENASE"/>
    <property type="match status" value="1"/>
</dbReference>
<dbReference type="InterPro" id="IPR016211">
    <property type="entry name" value="Glu/Phe/Leu/Val/Trp_DH_bac/arc"/>
</dbReference>
<dbReference type="OrthoDB" id="9803297at2"/>
<dbReference type="EMBL" id="CP014167">
    <property type="protein sequence ID" value="ANS76457.1"/>
    <property type="molecule type" value="Genomic_DNA"/>
</dbReference>
<dbReference type="PANTHER" id="PTHR42722:SF1">
    <property type="entry name" value="VALINE DEHYDROGENASE"/>
    <property type="match status" value="1"/>
</dbReference>
<dbReference type="InterPro" id="IPR033524">
    <property type="entry name" value="Glu/Leu/Phe/Val_DH_AS"/>
</dbReference>
<dbReference type="KEGG" id="pyg:AWM70_19325"/>
<keyword evidence="2 6" id="KW-0560">Oxidoreductase</keyword>
<evidence type="ECO:0000256" key="5">
    <source>
        <dbReference type="PIRSR" id="PIRSR000188-2"/>
    </source>
</evidence>
<proteinExistence type="inferred from homology"/>
<dbReference type="PIRSF" id="PIRSF000188">
    <property type="entry name" value="Phe_leu_dh"/>
    <property type="match status" value="1"/>
</dbReference>
<dbReference type="GO" id="GO:0006520">
    <property type="term" value="P:amino acid metabolic process"/>
    <property type="evidence" value="ECO:0007669"/>
    <property type="project" value="InterPro"/>
</dbReference>
<dbReference type="AlphaFoldDB" id="A0A1B1N4W5"/>
<dbReference type="Pfam" id="PF02812">
    <property type="entry name" value="ELFV_dehydrog_N"/>
    <property type="match status" value="1"/>
</dbReference>
<dbReference type="FunFam" id="3.40.50.10860:FF:000010">
    <property type="entry name" value="Leucine dehydrogenase"/>
    <property type="match status" value="1"/>
</dbReference>
<dbReference type="InterPro" id="IPR006096">
    <property type="entry name" value="Glu/Leu/Phe/Val/Trp_DH_C"/>
</dbReference>
<dbReference type="SUPFAM" id="SSF53223">
    <property type="entry name" value="Aminoacid dehydrogenase-like, N-terminal domain"/>
    <property type="match status" value="1"/>
</dbReference>
<evidence type="ECO:0000313" key="8">
    <source>
        <dbReference type="EMBL" id="ANS76457.1"/>
    </source>
</evidence>
<evidence type="ECO:0000256" key="2">
    <source>
        <dbReference type="ARBA" id="ARBA00023002"/>
    </source>
</evidence>
<dbReference type="PANTHER" id="PTHR42722">
    <property type="entry name" value="LEUCINE DEHYDROGENASE"/>
    <property type="match status" value="1"/>
</dbReference>
<dbReference type="STRING" id="1462996.AWM70_19325"/>
<dbReference type="SUPFAM" id="SSF51735">
    <property type="entry name" value="NAD(P)-binding Rossmann-fold domains"/>
    <property type="match status" value="1"/>
</dbReference>
<dbReference type="Pfam" id="PF00208">
    <property type="entry name" value="ELFV_dehydrog"/>
    <property type="match status" value="2"/>
</dbReference>
<dbReference type="SMART" id="SM00839">
    <property type="entry name" value="ELFV_dehydrog"/>
    <property type="match status" value="1"/>
</dbReference>
<dbReference type="InterPro" id="IPR046346">
    <property type="entry name" value="Aminoacid_DH-like_N_sf"/>
</dbReference>